<dbReference type="InterPro" id="IPR002942">
    <property type="entry name" value="S4_RNA-bd"/>
</dbReference>
<dbReference type="Proteomes" id="UP000437131">
    <property type="component" value="Unassembled WGS sequence"/>
</dbReference>
<dbReference type="InterPro" id="IPR036986">
    <property type="entry name" value="S4_RNA-bd_sf"/>
</dbReference>
<dbReference type="Pfam" id="PF01479">
    <property type="entry name" value="S4"/>
    <property type="match status" value="1"/>
</dbReference>
<protein>
    <submittedName>
        <fullName evidence="5">TlyA family rRNA (Cytidine-2'-O)-methyltransferase</fullName>
    </submittedName>
</protein>
<gene>
    <name evidence="5" type="ORF">GGC33_05410</name>
</gene>
<dbReference type="SMART" id="SM00363">
    <property type="entry name" value="S4"/>
    <property type="match status" value="1"/>
</dbReference>
<comment type="caution">
    <text evidence="5">The sequence shown here is derived from an EMBL/GenBank/DDBJ whole genome shotgun (WGS) entry which is preliminary data.</text>
</comment>
<dbReference type="SUPFAM" id="SSF55174">
    <property type="entry name" value="Alpha-L RNA-binding motif"/>
    <property type="match status" value="1"/>
</dbReference>
<accession>A0A844GTZ8</accession>
<dbReference type="GO" id="GO:0008168">
    <property type="term" value="F:methyltransferase activity"/>
    <property type="evidence" value="ECO:0007669"/>
    <property type="project" value="UniProtKB-KW"/>
</dbReference>
<dbReference type="InterPro" id="IPR004538">
    <property type="entry name" value="Hemolysin_A/TlyA"/>
</dbReference>
<evidence type="ECO:0000256" key="1">
    <source>
        <dbReference type="ARBA" id="ARBA00022884"/>
    </source>
</evidence>
<keyword evidence="5" id="KW-0808">Transferase</keyword>
<dbReference type="CDD" id="cd00165">
    <property type="entry name" value="S4"/>
    <property type="match status" value="1"/>
</dbReference>
<reference evidence="5 6" key="1">
    <citation type="submission" date="2019-11" db="EMBL/GenBank/DDBJ databases">
        <title>Isolation of a new High Light Tolerant Cyanobacteria.</title>
        <authorList>
            <person name="Dobson Z."/>
            <person name="Vaughn N."/>
            <person name="Vaughn M."/>
            <person name="Fromme P."/>
            <person name="Mazor Y."/>
        </authorList>
    </citation>
    <scope>NUCLEOTIDE SEQUENCE [LARGE SCALE GENOMIC DNA]</scope>
    <source>
        <strain evidence="5 6">0216</strain>
    </source>
</reference>
<evidence type="ECO:0000259" key="4">
    <source>
        <dbReference type="SMART" id="SM00363"/>
    </source>
</evidence>
<dbReference type="SUPFAM" id="SSF53335">
    <property type="entry name" value="S-adenosyl-L-methionine-dependent methyltransferases"/>
    <property type="match status" value="1"/>
</dbReference>
<dbReference type="PANTHER" id="PTHR32319">
    <property type="entry name" value="BACTERIAL HEMOLYSIN-LIKE PROTEIN"/>
    <property type="match status" value="1"/>
</dbReference>
<evidence type="ECO:0000313" key="5">
    <source>
        <dbReference type="EMBL" id="MTF38359.1"/>
    </source>
</evidence>
<evidence type="ECO:0000256" key="2">
    <source>
        <dbReference type="ARBA" id="ARBA00029460"/>
    </source>
</evidence>
<dbReference type="EMBL" id="WMIA01000004">
    <property type="protein sequence ID" value="MTF38359.1"/>
    <property type="molecule type" value="Genomic_DNA"/>
</dbReference>
<dbReference type="NCBIfam" id="TIGR00478">
    <property type="entry name" value="tly"/>
    <property type="match status" value="1"/>
</dbReference>
<dbReference type="AlphaFoldDB" id="A0A844GTZ8"/>
<dbReference type="PIRSF" id="PIRSF005578">
    <property type="entry name" value="TlyA"/>
    <property type="match status" value="1"/>
</dbReference>
<proteinExistence type="inferred from homology"/>
<evidence type="ECO:0000256" key="3">
    <source>
        <dbReference type="PROSITE-ProRule" id="PRU00182"/>
    </source>
</evidence>
<dbReference type="GO" id="GO:0032259">
    <property type="term" value="P:methylation"/>
    <property type="evidence" value="ECO:0007669"/>
    <property type="project" value="UniProtKB-KW"/>
</dbReference>
<sequence length="283" mass="31775">MLPKNKERIDILLTEKQLCDTRTTAQKLIRAGKVRVKGQIVDKPGTLVSLDSIIEVESEPPFVSRGGEKLIKAIASFNIEVKGRICLDGGISTGGFTDCLLQQGAKKVYGVDVGYGQVAWKIRQDERLTLLERTNFRHLTPEKLYQGETPADLGVMDLSFISLTKVLAKLWELLITPRDVILLVKPQFEVGKEKVGKNGVVRDYRLQAEAINQVLRHALEIGWQYQNLTYSPITGPAGNIEYLLWLSEDINNVNPTLEQIEQLTKSSQKEIKNGSITSRRVNY</sequence>
<dbReference type="Gene3D" id="3.40.50.150">
    <property type="entry name" value="Vaccinia Virus protein VP39"/>
    <property type="match status" value="1"/>
</dbReference>
<dbReference type="Gene3D" id="3.10.290.10">
    <property type="entry name" value="RNA-binding S4 domain"/>
    <property type="match status" value="1"/>
</dbReference>
<dbReference type="PANTHER" id="PTHR32319:SF0">
    <property type="entry name" value="BACTERIAL HEMOLYSIN-LIKE PROTEIN"/>
    <property type="match status" value="1"/>
</dbReference>
<dbReference type="Pfam" id="PF01728">
    <property type="entry name" value="FtsJ"/>
    <property type="match status" value="1"/>
</dbReference>
<dbReference type="InterPro" id="IPR002877">
    <property type="entry name" value="RNA_MeTrfase_FtsJ_dom"/>
</dbReference>
<keyword evidence="5" id="KW-0489">Methyltransferase</keyword>
<evidence type="ECO:0000313" key="6">
    <source>
        <dbReference type="Proteomes" id="UP000437131"/>
    </source>
</evidence>
<keyword evidence="1 3" id="KW-0694">RNA-binding</keyword>
<dbReference type="PROSITE" id="PS50889">
    <property type="entry name" value="S4"/>
    <property type="match status" value="1"/>
</dbReference>
<feature type="domain" description="RNA-binding S4" evidence="4">
    <location>
        <begin position="7"/>
        <end position="68"/>
    </location>
</feature>
<dbReference type="InterPro" id="IPR029063">
    <property type="entry name" value="SAM-dependent_MTases_sf"/>
</dbReference>
<name>A0A844GTZ8_9CHRO</name>
<dbReference type="InterPro" id="IPR047048">
    <property type="entry name" value="TlyA"/>
</dbReference>
<dbReference type="GO" id="GO:0003723">
    <property type="term" value="F:RNA binding"/>
    <property type="evidence" value="ECO:0007669"/>
    <property type="project" value="UniProtKB-KW"/>
</dbReference>
<organism evidence="5 6">
    <name type="scientific">Cyanobacterium aponinum 0216</name>
    <dbReference type="NCBI Taxonomy" id="2676140"/>
    <lineage>
        <taxon>Bacteria</taxon>
        <taxon>Bacillati</taxon>
        <taxon>Cyanobacteriota</taxon>
        <taxon>Cyanophyceae</taxon>
        <taxon>Oscillatoriophycideae</taxon>
        <taxon>Chroococcales</taxon>
        <taxon>Geminocystaceae</taxon>
        <taxon>Cyanobacterium</taxon>
    </lineage>
</organism>
<comment type="similarity">
    <text evidence="2">Belongs to the TlyA family.</text>
</comment>